<dbReference type="Proteomes" id="UP000094801">
    <property type="component" value="Unassembled WGS sequence"/>
</dbReference>
<proteinExistence type="predicted"/>
<dbReference type="AlphaFoldDB" id="A0A1E4T0B6"/>
<accession>A0A1E4T0B6</accession>
<evidence type="ECO:0000313" key="2">
    <source>
        <dbReference type="Proteomes" id="UP000094801"/>
    </source>
</evidence>
<keyword evidence="2" id="KW-1185">Reference proteome</keyword>
<dbReference type="EMBL" id="KV453853">
    <property type="protein sequence ID" value="ODV85174.1"/>
    <property type="molecule type" value="Genomic_DNA"/>
</dbReference>
<reference evidence="2" key="1">
    <citation type="submission" date="2016-04" db="EMBL/GenBank/DDBJ databases">
        <title>Comparative genomics of biotechnologically important yeasts.</title>
        <authorList>
            <consortium name="DOE Joint Genome Institute"/>
            <person name="Riley R."/>
            <person name="Haridas S."/>
            <person name="Wolfe K.H."/>
            <person name="Lopes M.R."/>
            <person name="Hittinger C.T."/>
            <person name="Goker M."/>
            <person name="Salamov A."/>
            <person name="Wisecaver J."/>
            <person name="Long T.M."/>
            <person name="Aerts A.L."/>
            <person name="Barry K."/>
            <person name="Choi C."/>
            <person name="Clum A."/>
            <person name="Coughlan A.Y."/>
            <person name="Deshpande S."/>
            <person name="Douglass A.P."/>
            <person name="Hanson S.J."/>
            <person name="Klenk H.-P."/>
            <person name="Labutti K."/>
            <person name="Lapidus A."/>
            <person name="Lindquist E."/>
            <person name="Lipzen A."/>
            <person name="Meier-Kolthoff J.P."/>
            <person name="Ohm R.A."/>
            <person name="Otillar R.P."/>
            <person name="Pangilinan J."/>
            <person name="Peng Y."/>
            <person name="Rokas A."/>
            <person name="Rosa C.A."/>
            <person name="Scheuner C."/>
            <person name="Sibirny A.A."/>
            <person name="Slot J.C."/>
            <person name="Stielow J.B."/>
            <person name="Sun H."/>
            <person name="Kurtzman C.P."/>
            <person name="Blackwell M."/>
            <person name="Grigoriev I.V."/>
            <person name="Jeffries T.W."/>
        </authorList>
    </citation>
    <scope>NUCLEOTIDE SEQUENCE [LARGE SCALE GENOMIC DNA]</scope>
    <source>
        <strain evidence="2">NRRL YB-2248</strain>
    </source>
</reference>
<organism evidence="1 2">
    <name type="scientific">[Candida] arabinofermentans NRRL YB-2248</name>
    <dbReference type="NCBI Taxonomy" id="983967"/>
    <lineage>
        <taxon>Eukaryota</taxon>
        <taxon>Fungi</taxon>
        <taxon>Dikarya</taxon>
        <taxon>Ascomycota</taxon>
        <taxon>Saccharomycotina</taxon>
        <taxon>Pichiomycetes</taxon>
        <taxon>Pichiales</taxon>
        <taxon>Pichiaceae</taxon>
        <taxon>Ogataea</taxon>
        <taxon>Ogataea/Candida clade</taxon>
    </lineage>
</organism>
<gene>
    <name evidence="1" type="ORF">CANARDRAFT_28471</name>
</gene>
<name>A0A1E4T0B6_9ASCO</name>
<evidence type="ECO:0000313" key="1">
    <source>
        <dbReference type="EMBL" id="ODV85174.1"/>
    </source>
</evidence>
<protein>
    <submittedName>
        <fullName evidence="1">Uncharacterized protein</fullName>
    </submittedName>
</protein>
<sequence length="209" mass="23562">MLDSGSYEALDSRLIELESRLNGVTTDKTIYKQLRTQLNEFQKILSSMKNSESHNKLIANLKSIGIYNELGLYQTSPPMDKSDGALTAADKKTLVELNLPSLERVLTSAEELLALSNSLNNLEIDHDKQLELIKLGSISEAQYKSIFQCYLELKSSYNSLIARSVKLLELNLLQISEQNNFYLFVESKLSSLESKLAMKKSDSKMNITE</sequence>